<dbReference type="GO" id="GO:0008295">
    <property type="term" value="P:spermidine biosynthetic process"/>
    <property type="evidence" value="ECO:0007669"/>
    <property type="project" value="UniProtKB-UniRule"/>
</dbReference>
<dbReference type="NCBIfam" id="TIGR00417">
    <property type="entry name" value="speE"/>
    <property type="match status" value="1"/>
</dbReference>
<feature type="binding site" evidence="6">
    <location>
        <begin position="157"/>
        <end position="160"/>
    </location>
    <ligand>
        <name>spermidine</name>
        <dbReference type="ChEBI" id="CHEBI:57834"/>
    </ligand>
</feature>
<dbReference type="GO" id="GO:0005829">
    <property type="term" value="C:cytosol"/>
    <property type="evidence" value="ECO:0007669"/>
    <property type="project" value="TreeGrafter"/>
</dbReference>
<dbReference type="EMBL" id="BMIY01000003">
    <property type="protein sequence ID" value="GGG51860.1"/>
    <property type="molecule type" value="Genomic_DNA"/>
</dbReference>
<evidence type="ECO:0000256" key="9">
    <source>
        <dbReference type="RuleBase" id="RU003837"/>
    </source>
</evidence>
<feature type="binding site" evidence="6">
    <location>
        <position position="63"/>
    </location>
    <ligand>
        <name>spermidine</name>
        <dbReference type="ChEBI" id="CHEBI:57834"/>
    </ligand>
</feature>
<feature type="domain" description="PABS" evidence="10">
    <location>
        <begin position="8"/>
        <end position="237"/>
    </location>
</feature>
<comment type="subunit">
    <text evidence="6">Homodimer or homotetramer.</text>
</comment>
<dbReference type="InterPro" id="IPR029063">
    <property type="entry name" value="SAM-dependent_MTases_sf"/>
</dbReference>
<name>A0A917GNJ2_9GAMM</name>
<comment type="similarity">
    <text evidence="1 6 8">Belongs to the spermidine/spermine synthase family.</text>
</comment>
<evidence type="ECO:0000256" key="7">
    <source>
        <dbReference type="PROSITE-ProRule" id="PRU00354"/>
    </source>
</evidence>
<dbReference type="PROSITE" id="PS01330">
    <property type="entry name" value="PABS_1"/>
    <property type="match status" value="1"/>
</dbReference>
<comment type="function">
    <text evidence="6">Catalyzes the irreversible transfer of a propylamine group from the amino donor S-adenosylmethioninamine (decarboxy-AdoMet) to putrescine (1,4-diaminobutane) to yield spermidine.</text>
</comment>
<evidence type="ECO:0000256" key="6">
    <source>
        <dbReference type="HAMAP-Rule" id="MF_00198"/>
    </source>
</evidence>
<gene>
    <name evidence="11" type="primary">speE1</name>
    <name evidence="6" type="synonym">speE</name>
    <name evidence="11" type="ORF">GCM10011403_06290</name>
</gene>
<dbReference type="AlphaFoldDB" id="A0A917GNJ2"/>
<keyword evidence="3 6" id="KW-0808">Transferase</keyword>
<evidence type="ECO:0000256" key="3">
    <source>
        <dbReference type="ARBA" id="ARBA00022679"/>
    </source>
</evidence>
<evidence type="ECO:0000256" key="2">
    <source>
        <dbReference type="ARBA" id="ARBA00022490"/>
    </source>
</evidence>
<keyword evidence="5 6" id="KW-0620">Polyamine biosynthesis</keyword>
<feature type="binding site" evidence="6">
    <location>
        <position position="32"/>
    </location>
    <ligand>
        <name>S-methyl-5'-thioadenosine</name>
        <dbReference type="ChEBI" id="CHEBI:17509"/>
    </ligand>
</feature>
<dbReference type="Gene3D" id="2.30.140.10">
    <property type="entry name" value="Spermidine synthase, tetramerisation domain"/>
    <property type="match status" value="1"/>
</dbReference>
<keyword evidence="12" id="KW-1185">Reference proteome</keyword>
<dbReference type="NCBIfam" id="NF002010">
    <property type="entry name" value="PRK00811.1"/>
    <property type="match status" value="1"/>
</dbReference>
<dbReference type="InterPro" id="IPR030373">
    <property type="entry name" value="PABS_CS"/>
</dbReference>
<evidence type="ECO:0000259" key="10">
    <source>
        <dbReference type="PROSITE" id="PS51006"/>
    </source>
</evidence>
<dbReference type="InterPro" id="IPR037163">
    <property type="entry name" value="Spermidine_synt_N_sf"/>
</dbReference>
<keyword evidence="2" id="KW-0963">Cytoplasm</keyword>
<feature type="binding site" evidence="6">
    <location>
        <begin position="139"/>
        <end position="140"/>
    </location>
    <ligand>
        <name>S-methyl-5'-thioadenosine</name>
        <dbReference type="ChEBI" id="CHEBI:17509"/>
    </ligand>
</feature>
<feature type="binding site" evidence="6">
    <location>
        <position position="87"/>
    </location>
    <ligand>
        <name>spermidine</name>
        <dbReference type="ChEBI" id="CHEBI:57834"/>
    </ligand>
</feature>
<comment type="pathway">
    <text evidence="6">Amine and polyamine biosynthesis; spermidine biosynthesis; spermidine from putrescine: step 1/1.</text>
</comment>
<organism evidence="11 12">
    <name type="scientific">Pseudohongiella nitratireducens</name>
    <dbReference type="NCBI Taxonomy" id="1768907"/>
    <lineage>
        <taxon>Bacteria</taxon>
        <taxon>Pseudomonadati</taxon>
        <taxon>Pseudomonadota</taxon>
        <taxon>Gammaproteobacteria</taxon>
        <taxon>Pseudomonadales</taxon>
        <taxon>Pseudohongiellaceae</taxon>
        <taxon>Pseudohongiella</taxon>
    </lineage>
</organism>
<accession>A0A917GNJ2</accession>
<dbReference type="Proteomes" id="UP000627715">
    <property type="component" value="Unassembled WGS sequence"/>
</dbReference>
<evidence type="ECO:0000256" key="4">
    <source>
        <dbReference type="ARBA" id="ARBA00023066"/>
    </source>
</evidence>
<evidence type="ECO:0000256" key="5">
    <source>
        <dbReference type="ARBA" id="ARBA00023115"/>
    </source>
</evidence>
<dbReference type="CDD" id="cd02440">
    <property type="entry name" value="AdoMet_MTases"/>
    <property type="match status" value="1"/>
</dbReference>
<evidence type="ECO:0000313" key="11">
    <source>
        <dbReference type="EMBL" id="GGG51860.1"/>
    </source>
</evidence>
<comment type="catalytic activity">
    <reaction evidence="6 9">
        <text>S-adenosyl 3-(methylsulfanyl)propylamine + putrescine = S-methyl-5'-thioadenosine + spermidine + H(+)</text>
        <dbReference type="Rhea" id="RHEA:12721"/>
        <dbReference type="ChEBI" id="CHEBI:15378"/>
        <dbReference type="ChEBI" id="CHEBI:17509"/>
        <dbReference type="ChEBI" id="CHEBI:57443"/>
        <dbReference type="ChEBI" id="CHEBI:57834"/>
        <dbReference type="ChEBI" id="CHEBI:326268"/>
        <dbReference type="EC" id="2.5.1.16"/>
    </reaction>
</comment>
<feature type="binding site" evidence="6">
    <location>
        <position position="164"/>
    </location>
    <ligand>
        <name>S-methyl-5'-thioadenosine</name>
        <dbReference type="ChEBI" id="CHEBI:17509"/>
    </ligand>
</feature>
<dbReference type="SUPFAM" id="SSF53335">
    <property type="entry name" value="S-adenosyl-L-methionine-dependent methyltransferases"/>
    <property type="match status" value="1"/>
</dbReference>
<dbReference type="PANTHER" id="PTHR11558">
    <property type="entry name" value="SPERMIDINE/SPERMINE SYNTHASE"/>
    <property type="match status" value="1"/>
</dbReference>
<dbReference type="InterPro" id="IPR030374">
    <property type="entry name" value="PABS"/>
</dbReference>
<reference evidence="11" key="1">
    <citation type="journal article" date="2014" name="Int. J. Syst. Evol. Microbiol.">
        <title>Complete genome sequence of Corynebacterium casei LMG S-19264T (=DSM 44701T), isolated from a smear-ripened cheese.</title>
        <authorList>
            <consortium name="US DOE Joint Genome Institute (JGI-PGF)"/>
            <person name="Walter F."/>
            <person name="Albersmeier A."/>
            <person name="Kalinowski J."/>
            <person name="Ruckert C."/>
        </authorList>
    </citation>
    <scope>NUCLEOTIDE SEQUENCE</scope>
    <source>
        <strain evidence="11">CGMCC 1.15425</strain>
    </source>
</reference>
<comment type="caution">
    <text evidence="11">The sequence shown here is derived from an EMBL/GenBank/DDBJ whole genome shotgun (WGS) entry which is preliminary data.</text>
</comment>
<protein>
    <recommendedName>
        <fullName evidence="6">Polyamine aminopropyltransferase</fullName>
    </recommendedName>
    <alternativeName>
        <fullName evidence="6">Putrescine aminopropyltransferase</fullName>
        <shortName evidence="6">PAPT</shortName>
    </alternativeName>
    <alternativeName>
        <fullName evidence="6">Spermidine synthase</fullName>
        <shortName evidence="6">SPDS</shortName>
        <shortName evidence="6">SPDSY</shortName>
        <ecNumber evidence="6">2.5.1.16</ecNumber>
    </alternativeName>
</protein>
<dbReference type="Pfam" id="PF01564">
    <property type="entry name" value="Spermine_synth"/>
    <property type="match status" value="1"/>
</dbReference>
<keyword evidence="4 6" id="KW-0745">Spermidine biosynthesis</keyword>
<proteinExistence type="inferred from homology"/>
<dbReference type="Gene3D" id="3.40.50.150">
    <property type="entry name" value="Vaccinia Virus protein VP39"/>
    <property type="match status" value="1"/>
</dbReference>
<dbReference type="HAMAP" id="MF_00198">
    <property type="entry name" value="Spermidine_synth"/>
    <property type="match status" value="1"/>
</dbReference>
<feature type="binding site" evidence="6">
    <location>
        <position position="107"/>
    </location>
    <ligand>
        <name>S-methyl-5'-thioadenosine</name>
        <dbReference type="ChEBI" id="CHEBI:17509"/>
    </ligand>
</feature>
<evidence type="ECO:0000256" key="8">
    <source>
        <dbReference type="RuleBase" id="RU003836"/>
    </source>
</evidence>
<evidence type="ECO:0000256" key="1">
    <source>
        <dbReference type="ARBA" id="ARBA00007867"/>
    </source>
</evidence>
<dbReference type="InterPro" id="IPR001045">
    <property type="entry name" value="Spermi_synthase"/>
</dbReference>
<dbReference type="PROSITE" id="PS51006">
    <property type="entry name" value="PABS_2"/>
    <property type="match status" value="1"/>
</dbReference>
<sequence length="285" mass="31996">MSEQRWIETLYQGYGQSFTVDKLLFEYKTDHQHLMIFENQQFGRVMVLDGVVQTTERDEFVYHEMLTHVPVIAHGNAKRVLIIGGGDGGILREVCRHSSVEHITQVEIDQSVIDMAKEHLPGHSDGAYDDPRANIVIGDGFDFVQQCQETFDVIISDSTDPMGPGEVLFTKDFYAGCQRCLNPGGVLVTQNGVAFMQTDEAANTAKRLTPLFKDWHFYSAAVPTYVGGIMAFAWASDSAQLRQQSLEVIRQRWQATGIKARFYTPELHLAAFSLPQYLLEAIGKA</sequence>
<feature type="active site" description="Proton acceptor" evidence="6 7">
    <location>
        <position position="157"/>
    </location>
</feature>
<reference evidence="11" key="2">
    <citation type="submission" date="2020-09" db="EMBL/GenBank/DDBJ databases">
        <authorList>
            <person name="Sun Q."/>
            <person name="Zhou Y."/>
        </authorList>
    </citation>
    <scope>NUCLEOTIDE SEQUENCE</scope>
    <source>
        <strain evidence="11">CGMCC 1.15425</strain>
    </source>
</reference>
<dbReference type="OrthoDB" id="9793120at2"/>
<dbReference type="InterPro" id="IPR035246">
    <property type="entry name" value="Spermidine_synt_N"/>
</dbReference>
<dbReference type="PANTHER" id="PTHR11558:SF11">
    <property type="entry name" value="SPERMIDINE SYNTHASE"/>
    <property type="match status" value="1"/>
</dbReference>
<dbReference type="FunFam" id="2.30.140.10:FF:000002">
    <property type="entry name" value="Polyamine aminopropyltransferase"/>
    <property type="match status" value="1"/>
</dbReference>
<dbReference type="GO" id="GO:0004766">
    <property type="term" value="F:spermidine synthase activity"/>
    <property type="evidence" value="ECO:0007669"/>
    <property type="project" value="UniProtKB-UniRule"/>
</dbReference>
<dbReference type="RefSeq" id="WP_068809761.1">
    <property type="nucleotide sequence ID" value="NZ_BMIY01000003.1"/>
</dbReference>
<dbReference type="Pfam" id="PF17284">
    <property type="entry name" value="Spermine_synt_N"/>
    <property type="match status" value="1"/>
</dbReference>
<dbReference type="NCBIfam" id="NF037959">
    <property type="entry name" value="MFS_SpdSyn"/>
    <property type="match status" value="1"/>
</dbReference>
<evidence type="ECO:0000313" key="12">
    <source>
        <dbReference type="Proteomes" id="UP000627715"/>
    </source>
</evidence>
<dbReference type="EC" id="2.5.1.16" evidence="6"/>